<protein>
    <submittedName>
        <fullName evidence="1">Uncharacterized protein</fullName>
    </submittedName>
</protein>
<comment type="caution">
    <text evidence="1">The sequence shown here is derived from an EMBL/GenBank/DDBJ whole genome shotgun (WGS) entry which is preliminary data.</text>
</comment>
<dbReference type="EMBL" id="BPLQ01011275">
    <property type="protein sequence ID" value="GIY57074.1"/>
    <property type="molecule type" value="Genomic_DNA"/>
</dbReference>
<accession>A0AAV4UH79</accession>
<name>A0AAV4UH79_9ARAC</name>
<proteinExistence type="predicted"/>
<evidence type="ECO:0000313" key="1">
    <source>
        <dbReference type="EMBL" id="GIY57074.1"/>
    </source>
</evidence>
<reference evidence="1 2" key="1">
    <citation type="submission" date="2021-06" db="EMBL/GenBank/DDBJ databases">
        <title>Caerostris darwini draft genome.</title>
        <authorList>
            <person name="Kono N."/>
            <person name="Arakawa K."/>
        </authorList>
    </citation>
    <scope>NUCLEOTIDE SEQUENCE [LARGE SCALE GENOMIC DNA]</scope>
</reference>
<sequence length="344" mass="39538">MSQPSNESICEDALSSSLVDCEDTCYVSSVENSPLFDRYSASSKDEFWDALSSNYDYLMDDGLIATCREASSDLSLDDESEVPEACCWTFTRFIEQFKWLHDLLHNLQVAKADDSPEKSSRILEEQQKIAYLCKLFNEQAQKLCCRYPDIKDEVQRRLNLLNNKWKAVEHSIHPGMVKSPSKDGMFEEITSRMCNLRKWLRELETQLCSVACAASWPTEVLDEKYKLQLHVALHPFDLEYTQSRLFALICNIDKTRKLSDEPGLVVVDSIWSSKDMLPCFHYSKWFVVTDAFGLFALSCNIDKTRKLSDEPGLAVVDSIWSSKDMLPMFSYSKWVVVIDAFGRH</sequence>
<gene>
    <name evidence="1" type="primary">AVEN_42781_1</name>
    <name evidence="1" type="ORF">CDAR_602491</name>
</gene>
<evidence type="ECO:0000313" key="2">
    <source>
        <dbReference type="Proteomes" id="UP001054837"/>
    </source>
</evidence>
<keyword evidence="2" id="KW-1185">Reference proteome</keyword>
<dbReference type="Proteomes" id="UP001054837">
    <property type="component" value="Unassembled WGS sequence"/>
</dbReference>
<organism evidence="1 2">
    <name type="scientific">Caerostris darwini</name>
    <dbReference type="NCBI Taxonomy" id="1538125"/>
    <lineage>
        <taxon>Eukaryota</taxon>
        <taxon>Metazoa</taxon>
        <taxon>Ecdysozoa</taxon>
        <taxon>Arthropoda</taxon>
        <taxon>Chelicerata</taxon>
        <taxon>Arachnida</taxon>
        <taxon>Araneae</taxon>
        <taxon>Araneomorphae</taxon>
        <taxon>Entelegynae</taxon>
        <taxon>Araneoidea</taxon>
        <taxon>Araneidae</taxon>
        <taxon>Caerostris</taxon>
    </lineage>
</organism>
<dbReference type="AlphaFoldDB" id="A0AAV4UH79"/>